<dbReference type="Gene3D" id="2.170.270.10">
    <property type="entry name" value="SET domain"/>
    <property type="match status" value="1"/>
</dbReference>
<feature type="compositionally biased region" description="Basic and acidic residues" evidence="5">
    <location>
        <begin position="51"/>
        <end position="64"/>
    </location>
</feature>
<evidence type="ECO:0000256" key="2">
    <source>
        <dbReference type="ARBA" id="ARBA00022771"/>
    </source>
</evidence>
<evidence type="ECO:0000313" key="8">
    <source>
        <dbReference type="Proteomes" id="UP000593567"/>
    </source>
</evidence>
<feature type="region of interest" description="Disordered" evidence="5">
    <location>
        <begin position="49"/>
        <end position="155"/>
    </location>
</feature>
<evidence type="ECO:0000256" key="4">
    <source>
        <dbReference type="ARBA" id="ARBA00022853"/>
    </source>
</evidence>
<keyword evidence="4" id="KW-0156">Chromatin regulator</keyword>
<dbReference type="InterPro" id="IPR011011">
    <property type="entry name" value="Znf_FYVE_PHD"/>
</dbReference>
<keyword evidence="3" id="KW-0862">Zinc</keyword>
<dbReference type="AlphaFoldDB" id="A0A7J7IY86"/>
<dbReference type="GO" id="GO:0008270">
    <property type="term" value="F:zinc ion binding"/>
    <property type="evidence" value="ECO:0007669"/>
    <property type="project" value="UniProtKB-KW"/>
</dbReference>
<dbReference type="GO" id="GO:0034967">
    <property type="term" value="C:Set3 complex"/>
    <property type="evidence" value="ECO:0007669"/>
    <property type="project" value="TreeGrafter"/>
</dbReference>
<accession>A0A7J7IY86</accession>
<evidence type="ECO:0000256" key="3">
    <source>
        <dbReference type="ARBA" id="ARBA00022833"/>
    </source>
</evidence>
<protein>
    <submittedName>
        <fullName evidence="7">KMT2E</fullName>
    </submittedName>
</protein>
<dbReference type="PANTHER" id="PTHR46462:SF3">
    <property type="entry name" value="UPSET, ISOFORM A"/>
    <property type="match status" value="1"/>
</dbReference>
<dbReference type="Gene3D" id="3.30.40.10">
    <property type="entry name" value="Zinc/RING finger domain, C3HC4 (zinc finger)"/>
    <property type="match status" value="1"/>
</dbReference>
<dbReference type="SMART" id="SM00317">
    <property type="entry name" value="SET"/>
    <property type="match status" value="1"/>
</dbReference>
<evidence type="ECO:0000313" key="7">
    <source>
        <dbReference type="EMBL" id="KAF6018882.1"/>
    </source>
</evidence>
<dbReference type="InterPro" id="IPR046341">
    <property type="entry name" value="SET_dom_sf"/>
</dbReference>
<reference evidence="7" key="1">
    <citation type="submission" date="2020-06" db="EMBL/GenBank/DDBJ databases">
        <title>Draft genome of Bugula neritina, a colonial animal packing powerful symbionts and potential medicines.</title>
        <authorList>
            <person name="Rayko M."/>
        </authorList>
    </citation>
    <scope>NUCLEOTIDE SEQUENCE [LARGE SCALE GENOMIC DNA]</scope>
    <source>
        <strain evidence="7">Kwan_BN1</strain>
    </source>
</reference>
<dbReference type="SUPFAM" id="SSF82199">
    <property type="entry name" value="SET domain"/>
    <property type="match status" value="1"/>
</dbReference>
<gene>
    <name evidence="7" type="ORF">EB796_022826</name>
</gene>
<proteinExistence type="predicted"/>
<organism evidence="7 8">
    <name type="scientific">Bugula neritina</name>
    <name type="common">Brown bryozoan</name>
    <name type="synonym">Sertularia neritina</name>
    <dbReference type="NCBI Taxonomy" id="10212"/>
    <lineage>
        <taxon>Eukaryota</taxon>
        <taxon>Metazoa</taxon>
        <taxon>Spiralia</taxon>
        <taxon>Lophotrochozoa</taxon>
        <taxon>Bryozoa</taxon>
        <taxon>Gymnolaemata</taxon>
        <taxon>Cheilostomatida</taxon>
        <taxon>Flustrina</taxon>
        <taxon>Buguloidea</taxon>
        <taxon>Bugulidae</taxon>
        <taxon>Bugula</taxon>
    </lineage>
</organism>
<sequence length="450" mass="51687">MICCDQCQVWQHIDCMGIDRTKIPDEYSCEQCMPRKVYRARARLIQKKKRTEILRNTNEDENAKTQEPPTRRLKPNSKNLKTKFSQDQENRKAQLSSRNRAKAALSNKKKAINTLTNSALRTKKKSKRSEDSGLLSVDGETEESPWTVPYDQADSNQYSADIQESLKAYRTKANHQLASVLSELDEPRCQLRLLNNGRRGLEVNADTPPNQALIEFKGKVMLHQQFQQKNNYYKRPQPFTLFYGKWDGLDICVDATSLGTEARFVQRSCSPNAEVRHIIENGQVHLVIFSTKEISGGSEVTIPFDYEYKRCEYCVECACSKVQCPVKKSSRKYKKNVTLESGSNGHVQTPQSSRKAVTTENKQSLDSKLKVQIPAPINGVHETKNKKECVAKSVCNTLTSPSPEKSVEESRRLSREDRKIKAYMEAFEKMAKREEDGRRRYRESVRRKSR</sequence>
<evidence type="ECO:0000259" key="6">
    <source>
        <dbReference type="PROSITE" id="PS50280"/>
    </source>
</evidence>
<dbReference type="GO" id="GO:0006325">
    <property type="term" value="P:chromatin organization"/>
    <property type="evidence" value="ECO:0007669"/>
    <property type="project" value="UniProtKB-KW"/>
</dbReference>
<dbReference type="PROSITE" id="PS50280">
    <property type="entry name" value="SET"/>
    <property type="match status" value="1"/>
</dbReference>
<feature type="domain" description="SET" evidence="6">
    <location>
        <begin position="187"/>
        <end position="305"/>
    </location>
</feature>
<dbReference type="GO" id="GO:0070210">
    <property type="term" value="C:Rpd3L-Expanded complex"/>
    <property type="evidence" value="ECO:0007669"/>
    <property type="project" value="TreeGrafter"/>
</dbReference>
<feature type="compositionally biased region" description="Polar residues" evidence="5">
    <location>
        <begin position="338"/>
        <end position="356"/>
    </location>
</feature>
<dbReference type="OrthoDB" id="1928087at2759"/>
<dbReference type="SUPFAM" id="SSF57903">
    <property type="entry name" value="FYVE/PHD zinc finger"/>
    <property type="match status" value="1"/>
</dbReference>
<dbReference type="InterPro" id="IPR019787">
    <property type="entry name" value="Znf_PHD-finger"/>
</dbReference>
<dbReference type="GO" id="GO:0006355">
    <property type="term" value="P:regulation of DNA-templated transcription"/>
    <property type="evidence" value="ECO:0007669"/>
    <property type="project" value="TreeGrafter"/>
</dbReference>
<keyword evidence="2" id="KW-0863">Zinc-finger</keyword>
<evidence type="ECO:0000256" key="5">
    <source>
        <dbReference type="SAM" id="MobiDB-lite"/>
    </source>
</evidence>
<evidence type="ECO:0000256" key="1">
    <source>
        <dbReference type="ARBA" id="ARBA00022723"/>
    </source>
</evidence>
<dbReference type="Proteomes" id="UP000593567">
    <property type="component" value="Unassembled WGS sequence"/>
</dbReference>
<keyword evidence="1" id="KW-0479">Metal-binding</keyword>
<dbReference type="PANTHER" id="PTHR46462">
    <property type="entry name" value="UPSET, ISOFORM A"/>
    <property type="match status" value="1"/>
</dbReference>
<feature type="region of interest" description="Disordered" evidence="5">
    <location>
        <begin position="337"/>
        <end position="356"/>
    </location>
</feature>
<comment type="caution">
    <text evidence="7">The sequence shown here is derived from an EMBL/GenBank/DDBJ whole genome shotgun (WGS) entry which is preliminary data.</text>
</comment>
<dbReference type="InterPro" id="IPR013083">
    <property type="entry name" value="Znf_RING/FYVE/PHD"/>
</dbReference>
<keyword evidence="8" id="KW-1185">Reference proteome</keyword>
<dbReference type="EMBL" id="VXIV02003270">
    <property type="protein sequence ID" value="KAF6018882.1"/>
    <property type="molecule type" value="Genomic_DNA"/>
</dbReference>
<dbReference type="InterPro" id="IPR001214">
    <property type="entry name" value="SET_dom"/>
</dbReference>
<dbReference type="Pfam" id="PF00856">
    <property type="entry name" value="SET"/>
    <property type="match status" value="1"/>
</dbReference>
<dbReference type="Pfam" id="PF00628">
    <property type="entry name" value="PHD"/>
    <property type="match status" value="1"/>
</dbReference>
<name>A0A7J7IY86_BUGNE</name>
<feature type="region of interest" description="Disordered" evidence="5">
    <location>
        <begin position="431"/>
        <end position="450"/>
    </location>
</feature>